<dbReference type="Pfam" id="PF07923">
    <property type="entry name" value="N1221"/>
    <property type="match status" value="1"/>
</dbReference>
<dbReference type="PANTHER" id="PTHR13239">
    <property type="entry name" value="PROTEIN REQUIRED FOR HYPHAL ANASTOMOSIS HAM-2"/>
    <property type="match status" value="1"/>
</dbReference>
<dbReference type="OrthoDB" id="18234at2759"/>
<gene>
    <name evidence="3" type="primary">FAR11_1</name>
    <name evidence="3" type="ORF">IWQ62_006024</name>
</gene>
<proteinExistence type="predicted"/>
<accession>A0A9W8AHI8</accession>
<dbReference type="AlphaFoldDB" id="A0A9W8AHI8"/>
<organism evidence="3 4">
    <name type="scientific">Dispira parvispora</name>
    <dbReference type="NCBI Taxonomy" id="1520584"/>
    <lineage>
        <taxon>Eukaryota</taxon>
        <taxon>Fungi</taxon>
        <taxon>Fungi incertae sedis</taxon>
        <taxon>Zoopagomycota</taxon>
        <taxon>Kickxellomycotina</taxon>
        <taxon>Dimargaritomycetes</taxon>
        <taxon>Dimargaritales</taxon>
        <taxon>Dimargaritaceae</taxon>
        <taxon>Dispira</taxon>
    </lineage>
</organism>
<reference evidence="3" key="1">
    <citation type="submission" date="2022-07" db="EMBL/GenBank/DDBJ databases">
        <title>Phylogenomic reconstructions and comparative analyses of Kickxellomycotina fungi.</title>
        <authorList>
            <person name="Reynolds N.K."/>
            <person name="Stajich J.E."/>
            <person name="Barry K."/>
            <person name="Grigoriev I.V."/>
            <person name="Crous P."/>
            <person name="Smith M.E."/>
        </authorList>
    </citation>
    <scope>NUCLEOTIDE SEQUENCE</scope>
    <source>
        <strain evidence="3">RSA 1196</strain>
    </source>
</reference>
<feature type="compositionally biased region" description="Low complexity" evidence="1">
    <location>
        <begin position="415"/>
        <end position="429"/>
    </location>
</feature>
<evidence type="ECO:0000259" key="2">
    <source>
        <dbReference type="SMART" id="SM01292"/>
    </source>
</evidence>
<feature type="compositionally biased region" description="Low complexity" evidence="1">
    <location>
        <begin position="562"/>
        <end position="576"/>
    </location>
</feature>
<sequence>SKAWTFRYLDNDALENTLTDYFSYSEAPVFENNRRSYESHPERPTSSWLETTEETRKAFVAGLLETVDTTPHPTERCTALRTLVYISQGCFREIPFNAKPYRAPGSKGSSSQSTVYSDLLHMHWINANNQLLRTMGALAYAHGHLVRIIETLLQRHDGEYPSSSAQSFSAASVEQELGLWMDLVFVLMEVYRDDADFAREVLLLRPLLPTVLLLLTPAMHAQFSEGLLLKKYLLLTRRCLLITFGGTEQTDLHDQLAALFPDKHTNNPRARGNDVHPLKCDIVQAYAFYAEESRLFPTFYDYAKEPMNYITNTLRRTDARIPMGVGQPDSTLFSPQGHHYQVLGQDQEFVESMDDTLHRFPLTHDTSLVPTWLEEAHDLYQRHLYISPSLQQRFEVCRDFSFVASQDYWKTEITPSGQSPSVSEPPVSSAAANKPLSANYGLPTPPEGSPVDCPVQPGSTAAIFGMGKSYTQRRQFGRRRPWTMLSSIRSSDCHNGSVNETMIPNALHRLRIEAIHECYNIVAPHLPAISECWQKWVQLSSQGTKRPKEKPGVDDHSPPLPSTSATSPQYSTTSASSRRRSLPTLDISQDPVLPWESTSPPLVSLSSSLPASPSRPLDFPPPTSRAASPSP</sequence>
<dbReference type="GO" id="GO:0007010">
    <property type="term" value="P:cytoskeleton organization"/>
    <property type="evidence" value="ECO:0007669"/>
    <property type="project" value="TreeGrafter"/>
</dbReference>
<feature type="non-terminal residue" evidence="3">
    <location>
        <position position="1"/>
    </location>
</feature>
<dbReference type="SMART" id="SM01292">
    <property type="entry name" value="N1221"/>
    <property type="match status" value="1"/>
</dbReference>
<dbReference type="InterPro" id="IPR040185">
    <property type="entry name" value="Far11/STRP"/>
</dbReference>
<name>A0A9W8AHI8_9FUNG</name>
<feature type="region of interest" description="Disordered" evidence="1">
    <location>
        <begin position="543"/>
        <end position="631"/>
    </location>
</feature>
<comment type="caution">
    <text evidence="3">The sequence shown here is derived from an EMBL/GenBank/DDBJ whole genome shotgun (WGS) entry which is preliminary data.</text>
</comment>
<feature type="non-terminal residue" evidence="3">
    <location>
        <position position="631"/>
    </location>
</feature>
<feature type="compositionally biased region" description="Low complexity" evidence="1">
    <location>
        <begin position="597"/>
        <end position="617"/>
    </location>
</feature>
<dbReference type="InterPro" id="IPR012486">
    <property type="entry name" value="Far11/STRP_N"/>
</dbReference>
<feature type="region of interest" description="Disordered" evidence="1">
    <location>
        <begin position="413"/>
        <end position="451"/>
    </location>
</feature>
<keyword evidence="4" id="KW-1185">Reference proteome</keyword>
<evidence type="ECO:0000313" key="4">
    <source>
        <dbReference type="Proteomes" id="UP001150925"/>
    </source>
</evidence>
<dbReference type="EMBL" id="JANBPY010002914">
    <property type="protein sequence ID" value="KAJ1953302.1"/>
    <property type="molecule type" value="Genomic_DNA"/>
</dbReference>
<evidence type="ECO:0000313" key="3">
    <source>
        <dbReference type="EMBL" id="KAJ1953302.1"/>
    </source>
</evidence>
<evidence type="ECO:0000256" key="1">
    <source>
        <dbReference type="SAM" id="MobiDB-lite"/>
    </source>
</evidence>
<dbReference type="GO" id="GO:0005829">
    <property type="term" value="C:cytosol"/>
    <property type="evidence" value="ECO:0007669"/>
    <property type="project" value="TreeGrafter"/>
</dbReference>
<protein>
    <submittedName>
        <fullName evidence="3">Factor arrest protein 11</fullName>
    </submittedName>
</protein>
<dbReference type="Proteomes" id="UP001150925">
    <property type="component" value="Unassembled WGS sequence"/>
</dbReference>
<feature type="domain" description="Far11/STRP N-terminal" evidence="2">
    <location>
        <begin position="1"/>
        <end position="308"/>
    </location>
</feature>
<dbReference type="PANTHER" id="PTHR13239:SF4">
    <property type="entry name" value="AT25231P"/>
    <property type="match status" value="1"/>
</dbReference>